<dbReference type="AlphaFoldDB" id="A0A316E6M3"/>
<organism evidence="1 2">
    <name type="scientific">Arcicella aurantiaca</name>
    <dbReference type="NCBI Taxonomy" id="591202"/>
    <lineage>
        <taxon>Bacteria</taxon>
        <taxon>Pseudomonadati</taxon>
        <taxon>Bacteroidota</taxon>
        <taxon>Cytophagia</taxon>
        <taxon>Cytophagales</taxon>
        <taxon>Flectobacillaceae</taxon>
        <taxon>Arcicella</taxon>
    </lineage>
</organism>
<dbReference type="EMBL" id="QGGO01000012">
    <property type="protein sequence ID" value="PWK26367.1"/>
    <property type="molecule type" value="Genomic_DNA"/>
</dbReference>
<reference evidence="1 2" key="1">
    <citation type="submission" date="2018-05" db="EMBL/GenBank/DDBJ databases">
        <title>Genomic Encyclopedia of Archaeal and Bacterial Type Strains, Phase II (KMG-II): from individual species to whole genera.</title>
        <authorList>
            <person name="Goeker M."/>
        </authorList>
    </citation>
    <scope>NUCLEOTIDE SEQUENCE [LARGE SCALE GENOMIC DNA]</scope>
    <source>
        <strain evidence="1 2">DSM 22214</strain>
    </source>
</reference>
<keyword evidence="2" id="KW-1185">Reference proteome</keyword>
<accession>A0A316E6M3</accession>
<comment type="caution">
    <text evidence="1">The sequence shown here is derived from an EMBL/GenBank/DDBJ whole genome shotgun (WGS) entry which is preliminary data.</text>
</comment>
<evidence type="ECO:0000313" key="1">
    <source>
        <dbReference type="EMBL" id="PWK26367.1"/>
    </source>
</evidence>
<gene>
    <name evidence="1" type="ORF">LV89_02538</name>
</gene>
<protein>
    <submittedName>
        <fullName evidence="1">Uncharacterized protein DUF4160</fullName>
    </submittedName>
</protein>
<proteinExistence type="predicted"/>
<dbReference type="InterPro" id="IPR025427">
    <property type="entry name" value="DUF4160"/>
</dbReference>
<name>A0A316E6M3_9BACT</name>
<dbReference type="Pfam" id="PF13711">
    <property type="entry name" value="DUF4160"/>
    <property type="match status" value="1"/>
</dbReference>
<dbReference type="OrthoDB" id="961928at2"/>
<dbReference type="Proteomes" id="UP000245489">
    <property type="component" value="Unassembled WGS sequence"/>
</dbReference>
<sequence>MPKILLFKNLVFFFYAYDLTERLHLHIVNSRSERSRSAKIWLDTLEIFEEGSLTKKELKVFQQLIEENINEILEQISRFAQGEKVEIINLN</sequence>
<dbReference type="RefSeq" id="WP_109743263.1">
    <property type="nucleotide sequence ID" value="NZ_QGGO01000012.1"/>
</dbReference>
<evidence type="ECO:0000313" key="2">
    <source>
        <dbReference type="Proteomes" id="UP000245489"/>
    </source>
</evidence>